<protein>
    <submittedName>
        <fullName evidence="2">CubicO group peptidase (Beta-lactamase class C family)</fullName>
    </submittedName>
</protein>
<dbReference type="InterPro" id="IPR012338">
    <property type="entry name" value="Beta-lactam/transpept-like"/>
</dbReference>
<dbReference type="PANTHER" id="PTHR43283">
    <property type="entry name" value="BETA-LACTAMASE-RELATED"/>
    <property type="match status" value="1"/>
</dbReference>
<sequence>MESVALIDADGTVTVSGTPAPVPWWSVTKTVLAIAALRLVEDGSLSLNGKVAGEPFTLAHLLRHEAGLPDYGGLARYHEDVQAGKSPWPVGRLLQALDVKRSRYQPGNGWAYSNIGYLKVRQLIEDATALSLADALDRLVFTPAGLTTARLATQPADLHGVEMGPAGADYHPGWVYHGLVTGTVADAARLLKGLAAGALLRPATFASMLDHRALPEHRNEIFKDPAYGLGLMLTAGTPLDHPIGHRGAGPGSTVAAYAYGQRACAIWHASTQNPDLVVDMVFRRLTER</sequence>
<evidence type="ECO:0000259" key="1">
    <source>
        <dbReference type="Pfam" id="PF00144"/>
    </source>
</evidence>
<dbReference type="SUPFAM" id="SSF56601">
    <property type="entry name" value="beta-lactamase/transpeptidase-like"/>
    <property type="match status" value="1"/>
</dbReference>
<dbReference type="AlphaFoldDB" id="A0A560HSC9"/>
<dbReference type="Pfam" id="PF00144">
    <property type="entry name" value="Beta-lactamase"/>
    <property type="match status" value="1"/>
</dbReference>
<dbReference type="Proteomes" id="UP000318050">
    <property type="component" value="Unassembled WGS sequence"/>
</dbReference>
<evidence type="ECO:0000313" key="3">
    <source>
        <dbReference type="Proteomes" id="UP000318050"/>
    </source>
</evidence>
<comment type="caution">
    <text evidence="2">The sequence shown here is derived from an EMBL/GenBank/DDBJ whole genome shotgun (WGS) entry which is preliminary data.</text>
</comment>
<accession>A0A560HSC9</accession>
<gene>
    <name evidence="2" type="ORF">FBZ92_12634</name>
</gene>
<dbReference type="InterPro" id="IPR001466">
    <property type="entry name" value="Beta-lactam-related"/>
</dbReference>
<organism evidence="2 3">
    <name type="scientific">Nitrospirillum amazonense</name>
    <dbReference type="NCBI Taxonomy" id="28077"/>
    <lineage>
        <taxon>Bacteria</taxon>
        <taxon>Pseudomonadati</taxon>
        <taxon>Pseudomonadota</taxon>
        <taxon>Alphaproteobacteria</taxon>
        <taxon>Rhodospirillales</taxon>
        <taxon>Azospirillaceae</taxon>
        <taxon>Nitrospirillum</taxon>
    </lineage>
</organism>
<dbReference type="InterPro" id="IPR050789">
    <property type="entry name" value="Diverse_Enzym_Activities"/>
</dbReference>
<proteinExistence type="predicted"/>
<evidence type="ECO:0000313" key="2">
    <source>
        <dbReference type="EMBL" id="TWB49496.1"/>
    </source>
</evidence>
<dbReference type="EMBL" id="VITT01000026">
    <property type="protein sequence ID" value="TWB49496.1"/>
    <property type="molecule type" value="Genomic_DNA"/>
</dbReference>
<dbReference type="Gene3D" id="3.40.710.10">
    <property type="entry name" value="DD-peptidase/beta-lactamase superfamily"/>
    <property type="match status" value="1"/>
</dbReference>
<feature type="domain" description="Beta-lactamase-related" evidence="1">
    <location>
        <begin position="22"/>
        <end position="273"/>
    </location>
</feature>
<reference evidence="2 3" key="1">
    <citation type="submission" date="2019-06" db="EMBL/GenBank/DDBJ databases">
        <title>Genomic Encyclopedia of Type Strains, Phase IV (KMG-V): Genome sequencing to study the core and pangenomes of soil and plant-associated prokaryotes.</title>
        <authorList>
            <person name="Whitman W."/>
        </authorList>
    </citation>
    <scope>NUCLEOTIDE SEQUENCE [LARGE SCALE GENOMIC DNA]</scope>
    <source>
        <strain evidence="2 3">BR 11140</strain>
    </source>
</reference>
<name>A0A560HSC9_9PROT</name>